<dbReference type="UniPathway" id="UPA00075">
    <property type="reaction ID" value="UER00335"/>
</dbReference>
<feature type="binding site" evidence="8">
    <location>
        <position position="330"/>
    </location>
    <ligand>
        <name>GTP</name>
        <dbReference type="ChEBI" id="CHEBI:37565"/>
    </ligand>
</feature>
<dbReference type="SMART" id="SM00788">
    <property type="entry name" value="Adenylsucc_synt"/>
    <property type="match status" value="1"/>
</dbReference>
<proteinExistence type="inferred from homology"/>
<comment type="function">
    <text evidence="8">Plays an important role in the de novo pathway of purine nucleotide biosynthesis. Catalyzes the first committed step in the biosynthesis of AMP from IMP.</text>
</comment>
<feature type="binding site" evidence="8">
    <location>
        <begin position="356"/>
        <end position="358"/>
    </location>
    <ligand>
        <name>GTP</name>
        <dbReference type="ChEBI" id="CHEBI:37565"/>
    </ligand>
</feature>
<dbReference type="Pfam" id="PF00709">
    <property type="entry name" value="Adenylsucc_synt"/>
    <property type="match status" value="1"/>
</dbReference>
<organism evidence="10 11">
    <name type="scientific">Candidatus Spechtbacteria bacterium RIFCSPLOWO2_12_FULL_38_22</name>
    <dbReference type="NCBI Taxonomy" id="1802165"/>
    <lineage>
        <taxon>Bacteria</taxon>
        <taxon>Candidatus Spechtiibacteriota</taxon>
    </lineage>
</organism>
<feature type="binding site" evidence="8">
    <location>
        <position position="42"/>
    </location>
    <ligand>
        <name>Mg(2+)</name>
        <dbReference type="ChEBI" id="CHEBI:18420"/>
    </ligand>
</feature>
<dbReference type="Gene3D" id="3.40.440.10">
    <property type="entry name" value="Adenylosuccinate Synthetase, subunit A, domain 1"/>
    <property type="match status" value="1"/>
</dbReference>
<feature type="binding site" description="in other chain" evidence="8">
    <location>
        <position position="328"/>
    </location>
    <ligand>
        <name>IMP</name>
        <dbReference type="ChEBI" id="CHEBI:58053"/>
        <note>ligand shared between dimeric partners</note>
    </ligand>
</feature>
<dbReference type="InterPro" id="IPR018220">
    <property type="entry name" value="Adenylosuccin_syn_GTP-bd"/>
</dbReference>
<feature type="active site" description="Proton acceptor" evidence="8">
    <location>
        <position position="13"/>
    </location>
</feature>
<evidence type="ECO:0000256" key="2">
    <source>
        <dbReference type="ARBA" id="ARBA00022598"/>
    </source>
</evidence>
<feature type="binding site" evidence="8">
    <location>
        <begin position="324"/>
        <end position="330"/>
    </location>
    <ligand>
        <name>substrate</name>
    </ligand>
</feature>
<dbReference type="InterPro" id="IPR042110">
    <property type="entry name" value="Adenylosuccinate_synth_dom2"/>
</dbReference>
<keyword evidence="2 8" id="KW-0436">Ligase</keyword>
<feature type="binding site" description="in other chain" evidence="8">
    <location>
        <position position="245"/>
    </location>
    <ligand>
        <name>IMP</name>
        <dbReference type="ChEBI" id="CHEBI:58053"/>
        <note>ligand shared between dimeric partners</note>
    </ligand>
</feature>
<comment type="subcellular location">
    <subcellularLocation>
        <location evidence="8">Cytoplasm</location>
    </subcellularLocation>
</comment>
<feature type="binding site" evidence="8">
    <location>
        <position position="13"/>
    </location>
    <ligand>
        <name>Mg(2+)</name>
        <dbReference type="ChEBI" id="CHEBI:18420"/>
    </ligand>
</feature>
<keyword evidence="7 8" id="KW-0342">GTP-binding</keyword>
<dbReference type="PANTHER" id="PTHR11846">
    <property type="entry name" value="ADENYLOSUCCINATE SYNTHETASE"/>
    <property type="match status" value="1"/>
</dbReference>
<comment type="caution">
    <text evidence="10">The sequence shown here is derived from an EMBL/GenBank/DDBJ whole genome shotgun (WGS) entry which is preliminary data.</text>
</comment>
<keyword evidence="8" id="KW-0963">Cytoplasm</keyword>
<dbReference type="NCBIfam" id="NF002223">
    <property type="entry name" value="PRK01117.1"/>
    <property type="match status" value="1"/>
</dbReference>
<reference evidence="10 11" key="1">
    <citation type="journal article" date="2016" name="Nat. Commun.">
        <title>Thousands of microbial genomes shed light on interconnected biogeochemical processes in an aquifer system.</title>
        <authorList>
            <person name="Anantharaman K."/>
            <person name="Brown C.T."/>
            <person name="Hug L.A."/>
            <person name="Sharon I."/>
            <person name="Castelle C.J."/>
            <person name="Probst A.J."/>
            <person name="Thomas B.C."/>
            <person name="Singh A."/>
            <person name="Wilkins M.J."/>
            <person name="Karaoz U."/>
            <person name="Brodie E.L."/>
            <person name="Williams K.H."/>
            <person name="Hubbard S.S."/>
            <person name="Banfield J.F."/>
        </authorList>
    </citation>
    <scope>NUCLEOTIDE SEQUENCE [LARGE SCALE GENOMIC DNA]</scope>
</reference>
<feature type="binding site" description="in other chain" evidence="8">
    <location>
        <begin position="40"/>
        <end position="43"/>
    </location>
    <ligand>
        <name>IMP</name>
        <dbReference type="ChEBI" id="CHEBI:58053"/>
        <note>ligand shared between dimeric partners</note>
    </ligand>
</feature>
<dbReference type="EMBL" id="MHOK01000002">
    <property type="protein sequence ID" value="OGZ62337.1"/>
    <property type="molecule type" value="Genomic_DNA"/>
</dbReference>
<dbReference type="InterPro" id="IPR042111">
    <property type="entry name" value="Adenylosuccinate_synth_dom3"/>
</dbReference>
<comment type="similarity">
    <text evidence="8 9">Belongs to the adenylosuccinate synthetase family.</text>
</comment>
<dbReference type="CDD" id="cd03108">
    <property type="entry name" value="AdSS"/>
    <property type="match status" value="1"/>
</dbReference>
<evidence type="ECO:0000256" key="9">
    <source>
        <dbReference type="RuleBase" id="RU000520"/>
    </source>
</evidence>
<keyword evidence="4 8" id="KW-0547">Nucleotide-binding</keyword>
<feature type="active site" description="Proton donor" evidence="8">
    <location>
        <position position="43"/>
    </location>
</feature>
<dbReference type="GO" id="GO:0004019">
    <property type="term" value="F:adenylosuccinate synthase activity"/>
    <property type="evidence" value="ECO:0007669"/>
    <property type="project" value="UniProtKB-UniRule"/>
</dbReference>
<dbReference type="GO" id="GO:0005525">
    <property type="term" value="F:GTP binding"/>
    <property type="evidence" value="ECO:0007669"/>
    <property type="project" value="UniProtKB-UniRule"/>
</dbReference>
<name>A0A1G2HIM5_9BACT</name>
<feature type="binding site" evidence="8">
    <location>
        <position position="146"/>
    </location>
    <ligand>
        <name>IMP</name>
        <dbReference type="ChEBI" id="CHEBI:58053"/>
        <note>ligand shared between dimeric partners</note>
    </ligand>
</feature>
<dbReference type="Gene3D" id="1.10.300.10">
    <property type="entry name" value="Adenylosuccinate Synthetase, subunit A, domain 2"/>
    <property type="match status" value="1"/>
</dbReference>
<comment type="subunit">
    <text evidence="1 8">Homodimer.</text>
</comment>
<evidence type="ECO:0000256" key="6">
    <source>
        <dbReference type="ARBA" id="ARBA00022842"/>
    </source>
</evidence>
<gene>
    <name evidence="8" type="primary">purA</name>
    <name evidence="10" type="ORF">A3F94_03215</name>
</gene>
<accession>A0A1G2HIM5</accession>
<dbReference type="GO" id="GO:0044208">
    <property type="term" value="P:'de novo' AMP biosynthetic process"/>
    <property type="evidence" value="ECO:0007669"/>
    <property type="project" value="UniProtKB-UniRule"/>
</dbReference>
<dbReference type="HAMAP" id="MF_00011">
    <property type="entry name" value="Adenylosucc_synth"/>
    <property type="match status" value="1"/>
</dbReference>
<comment type="cofactor">
    <cofactor evidence="8">
        <name>Mg(2+)</name>
        <dbReference type="ChEBI" id="CHEBI:18420"/>
    </cofactor>
    <text evidence="8">Binds 1 Mg(2+) ion per subunit.</text>
</comment>
<protein>
    <recommendedName>
        <fullName evidence="8 9">Adenylosuccinate synthetase</fullName>
        <shortName evidence="8">AMPSase</shortName>
        <shortName evidence="8">AdSS</shortName>
        <ecNumber evidence="8 9">6.3.4.4</ecNumber>
    </recommendedName>
    <alternativeName>
        <fullName evidence="8">IMP--aspartate ligase</fullName>
    </alternativeName>
</protein>
<feature type="binding site" evidence="8">
    <location>
        <begin position="42"/>
        <end position="44"/>
    </location>
    <ligand>
        <name>GTP</name>
        <dbReference type="ChEBI" id="CHEBI:37565"/>
    </ligand>
</feature>
<dbReference type="InterPro" id="IPR027417">
    <property type="entry name" value="P-loop_NTPase"/>
</dbReference>
<dbReference type="Gene3D" id="3.90.170.10">
    <property type="entry name" value="Adenylosuccinate Synthetase, subunit A, domain 3"/>
    <property type="match status" value="1"/>
</dbReference>
<keyword evidence="6 8" id="KW-0460">Magnesium</keyword>
<dbReference type="STRING" id="1802165.A3F94_03215"/>
<dbReference type="PROSITE" id="PS01266">
    <property type="entry name" value="ADENYLOSUCCIN_SYN_1"/>
    <property type="match status" value="1"/>
</dbReference>
<dbReference type="InterPro" id="IPR001114">
    <property type="entry name" value="Adenylosuccinate_synthetase"/>
</dbReference>
<evidence type="ECO:0000256" key="3">
    <source>
        <dbReference type="ARBA" id="ARBA00022723"/>
    </source>
</evidence>
<feature type="binding site" description="in other chain" evidence="8">
    <location>
        <begin position="13"/>
        <end position="16"/>
    </location>
    <ligand>
        <name>IMP</name>
        <dbReference type="ChEBI" id="CHEBI:58053"/>
        <note>ligand shared between dimeric partners</note>
    </ligand>
</feature>
<evidence type="ECO:0000256" key="5">
    <source>
        <dbReference type="ARBA" id="ARBA00022755"/>
    </source>
</evidence>
<evidence type="ECO:0000313" key="11">
    <source>
        <dbReference type="Proteomes" id="UP000176770"/>
    </source>
</evidence>
<keyword evidence="5 8" id="KW-0658">Purine biosynthesis</keyword>
<dbReference type="PANTHER" id="PTHR11846:SF0">
    <property type="entry name" value="ADENYLOSUCCINATE SYNTHETASE"/>
    <property type="match status" value="1"/>
</dbReference>
<dbReference type="GO" id="GO:0000287">
    <property type="term" value="F:magnesium ion binding"/>
    <property type="evidence" value="ECO:0007669"/>
    <property type="project" value="UniProtKB-UniRule"/>
</dbReference>
<dbReference type="SUPFAM" id="SSF52540">
    <property type="entry name" value="P-loop containing nucleoside triphosphate hydrolases"/>
    <property type="match status" value="1"/>
</dbReference>
<evidence type="ECO:0000256" key="8">
    <source>
        <dbReference type="HAMAP-Rule" id="MF_00011"/>
    </source>
</evidence>
<feature type="binding site" description="in other chain" evidence="8">
    <location>
        <position position="260"/>
    </location>
    <ligand>
        <name>IMP</name>
        <dbReference type="ChEBI" id="CHEBI:58053"/>
        <note>ligand shared between dimeric partners</note>
    </ligand>
</feature>
<comment type="catalytic activity">
    <reaction evidence="8 9">
        <text>IMP + L-aspartate + GTP = N(6)-(1,2-dicarboxyethyl)-AMP + GDP + phosphate + 2 H(+)</text>
        <dbReference type="Rhea" id="RHEA:15753"/>
        <dbReference type="ChEBI" id="CHEBI:15378"/>
        <dbReference type="ChEBI" id="CHEBI:29991"/>
        <dbReference type="ChEBI" id="CHEBI:37565"/>
        <dbReference type="ChEBI" id="CHEBI:43474"/>
        <dbReference type="ChEBI" id="CHEBI:57567"/>
        <dbReference type="ChEBI" id="CHEBI:58053"/>
        <dbReference type="ChEBI" id="CHEBI:58189"/>
        <dbReference type="EC" id="6.3.4.4"/>
    </reaction>
</comment>
<feature type="binding site" description="in other chain" evidence="8">
    <location>
        <position position="132"/>
    </location>
    <ligand>
        <name>IMP</name>
        <dbReference type="ChEBI" id="CHEBI:58053"/>
        <note>ligand shared between dimeric partners</note>
    </ligand>
</feature>
<evidence type="ECO:0000256" key="7">
    <source>
        <dbReference type="ARBA" id="ARBA00023134"/>
    </source>
</evidence>
<evidence type="ECO:0000313" key="10">
    <source>
        <dbReference type="EMBL" id="OGZ62337.1"/>
    </source>
</evidence>
<dbReference type="GO" id="GO:0046040">
    <property type="term" value="P:IMP metabolic process"/>
    <property type="evidence" value="ECO:0007669"/>
    <property type="project" value="TreeGrafter"/>
</dbReference>
<comment type="pathway">
    <text evidence="8 9">Purine metabolism; AMP biosynthesis via de novo pathway; AMP from IMP: step 1/2.</text>
</comment>
<evidence type="ECO:0000256" key="1">
    <source>
        <dbReference type="ARBA" id="ARBA00011738"/>
    </source>
</evidence>
<dbReference type="EC" id="6.3.4.4" evidence="8 9"/>
<feature type="binding site" evidence="8">
    <location>
        <begin position="12"/>
        <end position="18"/>
    </location>
    <ligand>
        <name>GTP</name>
        <dbReference type="ChEBI" id="CHEBI:37565"/>
    </ligand>
</feature>
<keyword evidence="3 8" id="KW-0479">Metal-binding</keyword>
<dbReference type="Proteomes" id="UP000176770">
    <property type="component" value="Unassembled WGS sequence"/>
</dbReference>
<dbReference type="FunFam" id="3.90.170.10:FF:000001">
    <property type="entry name" value="Adenylosuccinate synthetase"/>
    <property type="match status" value="1"/>
</dbReference>
<feature type="binding site" evidence="8">
    <location>
        <begin position="440"/>
        <end position="442"/>
    </location>
    <ligand>
        <name>GTP</name>
        <dbReference type="ChEBI" id="CHEBI:37565"/>
    </ligand>
</feature>
<dbReference type="AlphaFoldDB" id="A0A1G2HIM5"/>
<sequence length="451" mass="49524">MPLTIVVGAQWGDEGKGKITDLEASSGNYEYVVRYDGGNNAGHTVVNDLGEFKLHIVPSGILHPNIKNVIGPGTVVDALVLYGEELVGLQKAGITDYQLAISPKAHLVMPWHRLLDGIQEESRSSADKIGTTKRGMGPVRADKAARSGLRVGDLLRRDFYKLFIERYREKRQILESVYGCSQSVYLPILEQLYGLSEFTLLSVDDLFEYYMESAEEIKEFIRNTDDELRIALFSRGQGVLLEGAQGALLDLDHGTYPFVTSTSCGANGAFSGAGIAFNVVPSNEVRVIGVVKAYSTRVGTGPFPTFSKGNFDTLVREVGREFGSTTARPRMCAPIDIPLLRYASRLNGFSEIAITKLDVLSCLDKTIPIGFSYRCQRAPTCESCNHVECAFNGAEAVLGNLPVWNKGITEVRSREDLPDEAKLYVDFIERACDVSAKYISVGPERNQTIVV</sequence>
<dbReference type="InterPro" id="IPR042109">
    <property type="entry name" value="Adenylosuccinate_synth_dom1"/>
</dbReference>
<evidence type="ECO:0000256" key="4">
    <source>
        <dbReference type="ARBA" id="ARBA00022741"/>
    </source>
</evidence>
<dbReference type="GO" id="GO:0005737">
    <property type="term" value="C:cytoplasm"/>
    <property type="evidence" value="ECO:0007669"/>
    <property type="project" value="UniProtKB-SubCell"/>
</dbReference>